<comment type="caution">
    <text evidence="1">The sequence shown here is derived from an EMBL/GenBank/DDBJ whole genome shotgun (WGS) entry which is preliminary data.</text>
</comment>
<dbReference type="Proteomes" id="UP001407347">
    <property type="component" value="Unassembled WGS sequence"/>
</dbReference>
<protein>
    <submittedName>
        <fullName evidence="1">Uncharacterized protein</fullName>
    </submittedName>
</protein>
<evidence type="ECO:0000313" key="2">
    <source>
        <dbReference type="Proteomes" id="UP001407347"/>
    </source>
</evidence>
<sequence length="81" mass="8453">MDPVILISLALAVAGPNPKPKVDINPSHVIGVAPADCIPEAVIHCSVVKLSDGSKVRVVGSRAEVSRRLQGYSTAPVLADW</sequence>
<organism evidence="1 2">
    <name type="scientific">Methylobacterium ajmalii</name>
    <dbReference type="NCBI Taxonomy" id="2738439"/>
    <lineage>
        <taxon>Bacteria</taxon>
        <taxon>Pseudomonadati</taxon>
        <taxon>Pseudomonadota</taxon>
        <taxon>Alphaproteobacteria</taxon>
        <taxon>Hyphomicrobiales</taxon>
        <taxon>Methylobacteriaceae</taxon>
        <taxon>Methylobacterium</taxon>
    </lineage>
</organism>
<dbReference type="EMBL" id="JAQYXP010000006">
    <property type="protein sequence ID" value="MEN3238643.1"/>
    <property type="molecule type" value="Genomic_DNA"/>
</dbReference>
<dbReference type="RefSeq" id="WP_346013769.1">
    <property type="nucleotide sequence ID" value="NZ_JAQYXP010000006.1"/>
</dbReference>
<accession>A0ABV0A4V7</accession>
<gene>
    <name evidence="1" type="ORF">PUR29_34955</name>
</gene>
<reference evidence="1 2" key="1">
    <citation type="journal article" date="2023" name="PLoS ONE">
        <title>Complete genome assembly of Hawai'i environmental nontuberculous mycobacteria reveals unexpected co-isolation with methylobacteria.</title>
        <authorList>
            <person name="Hendrix J."/>
            <person name="Epperson L.E."/>
            <person name="Tong E.I."/>
            <person name="Chan Y.L."/>
            <person name="Hasan N.A."/>
            <person name="Dawrs S.N."/>
            <person name="Norton G.J."/>
            <person name="Virdi R."/>
            <person name="Crooks J.L."/>
            <person name="Chan E.D."/>
            <person name="Honda J.R."/>
            <person name="Strong M."/>
        </authorList>
    </citation>
    <scope>NUCLEOTIDE SEQUENCE [LARGE SCALE GENOMIC DNA]</scope>
    <source>
        <strain evidence="1 2">NJH_HI04-1</strain>
    </source>
</reference>
<evidence type="ECO:0000313" key="1">
    <source>
        <dbReference type="EMBL" id="MEN3238643.1"/>
    </source>
</evidence>
<name>A0ABV0A4V7_9HYPH</name>
<proteinExistence type="predicted"/>
<keyword evidence="2" id="KW-1185">Reference proteome</keyword>